<dbReference type="GO" id="GO:0005524">
    <property type="term" value="F:ATP binding"/>
    <property type="evidence" value="ECO:0007669"/>
    <property type="project" value="UniProtKB-KW"/>
</dbReference>
<evidence type="ECO:0000256" key="7">
    <source>
        <dbReference type="ARBA" id="ARBA00022840"/>
    </source>
</evidence>
<keyword evidence="8" id="KW-0902">Two-component regulatory system</keyword>
<dbReference type="RefSeq" id="WP_050942813.1">
    <property type="nucleotide sequence ID" value="NZ_CP045804.1"/>
</dbReference>
<dbReference type="PANTHER" id="PTHR24421:SF10">
    <property type="entry name" value="NITRATE_NITRITE SENSOR PROTEIN NARQ"/>
    <property type="match status" value="1"/>
</dbReference>
<evidence type="ECO:0000256" key="3">
    <source>
        <dbReference type="ARBA" id="ARBA00022553"/>
    </source>
</evidence>
<feature type="domain" description="Signal transduction histidine kinase subgroup 3 dimerisation and phosphoacceptor" evidence="11">
    <location>
        <begin position="179"/>
        <end position="244"/>
    </location>
</feature>
<proteinExistence type="predicted"/>
<evidence type="ECO:0000259" key="11">
    <source>
        <dbReference type="Pfam" id="PF07730"/>
    </source>
</evidence>
<keyword evidence="7" id="KW-0067">ATP-binding</keyword>
<keyword evidence="9" id="KW-0472">Membrane</keyword>
<reference evidence="12" key="1">
    <citation type="journal article" date="2021" name="Nat. Microbiol.">
        <title>Cocultivation of an ultrasmall environmental parasitic bacterium with lytic ability against bacteria associated with wastewater foams.</title>
        <authorList>
            <person name="Batinovic S."/>
            <person name="Rose J.J.A."/>
            <person name="Ratcliffe J."/>
            <person name="Seviour R.J."/>
            <person name="Petrovski S."/>
        </authorList>
    </citation>
    <scope>NUCLEOTIDE SEQUENCE</scope>
    <source>
        <strain evidence="12">CON44</strain>
    </source>
</reference>
<evidence type="ECO:0000256" key="4">
    <source>
        <dbReference type="ARBA" id="ARBA00022679"/>
    </source>
</evidence>
<keyword evidence="4" id="KW-0808">Transferase</keyword>
<feature type="transmembrane region" description="Helical" evidence="9">
    <location>
        <begin position="86"/>
        <end position="106"/>
    </location>
</feature>
<dbReference type="Pfam" id="PF07730">
    <property type="entry name" value="HisKA_3"/>
    <property type="match status" value="1"/>
</dbReference>
<evidence type="ECO:0000259" key="10">
    <source>
        <dbReference type="Pfam" id="PF02518"/>
    </source>
</evidence>
<dbReference type="PANTHER" id="PTHR24421">
    <property type="entry name" value="NITRATE/NITRITE SENSOR PROTEIN NARX-RELATED"/>
    <property type="match status" value="1"/>
</dbReference>
<protein>
    <recommendedName>
        <fullName evidence="2">histidine kinase</fullName>
        <ecNumber evidence="2">2.7.13.3</ecNumber>
    </recommendedName>
</protein>
<dbReference type="InterPro" id="IPR003594">
    <property type="entry name" value="HATPase_dom"/>
</dbReference>
<keyword evidence="3" id="KW-0597">Phosphoprotein</keyword>
<keyword evidence="6 12" id="KW-0418">Kinase</keyword>
<dbReference type="GO" id="GO:0016020">
    <property type="term" value="C:membrane"/>
    <property type="evidence" value="ECO:0007669"/>
    <property type="project" value="InterPro"/>
</dbReference>
<gene>
    <name evidence="12" type="ORF">GII30_00820</name>
</gene>
<dbReference type="CDD" id="cd16917">
    <property type="entry name" value="HATPase_UhpB-NarQ-NarX-like"/>
    <property type="match status" value="1"/>
</dbReference>
<sequence length="378" mass="38001">MGTMTATAPAAGSALSEPVVVRYAAAGVMLFAVVGALASPHGPVVGWAGAVAAIAVAATLLLAGVSGVVLHGGLLLIAAALTVQSAGVSSTLGWMGFCLIAVWAGVSSPPRMVVATTAVLLSVFVVQFAADPSEPGWAAWSTGTLFSAVTCVFARKLVVTLAELRDAQQELAIRSREEERARIAAEIHDVVGHALTVTLLHISSARLALDEGPEVAGAALAEAERLARAGLDEIRAGVGLMRADGHPALAPLPDAAALPALTDSYRKAGVDVSLAVTGDLSGVGGTHGLVLYRIVQEALTNATRHTAGQPVSVRVDAGADNITADVENECAGTPVTDTGPGLPGSGLRGMADRAASVGGTLTAGPTGGRWHVRAVLPR</sequence>
<feature type="domain" description="Histidine kinase/HSP90-like ATPase" evidence="10">
    <location>
        <begin position="291"/>
        <end position="363"/>
    </location>
</feature>
<dbReference type="InterPro" id="IPR036890">
    <property type="entry name" value="HATPase_C_sf"/>
</dbReference>
<dbReference type="GO" id="GO:0046983">
    <property type="term" value="F:protein dimerization activity"/>
    <property type="evidence" value="ECO:0007669"/>
    <property type="project" value="InterPro"/>
</dbReference>
<keyword evidence="9" id="KW-0812">Transmembrane</keyword>
<evidence type="ECO:0000256" key="1">
    <source>
        <dbReference type="ARBA" id="ARBA00000085"/>
    </source>
</evidence>
<evidence type="ECO:0000256" key="8">
    <source>
        <dbReference type="ARBA" id="ARBA00023012"/>
    </source>
</evidence>
<evidence type="ECO:0000256" key="9">
    <source>
        <dbReference type="SAM" id="Phobius"/>
    </source>
</evidence>
<evidence type="ECO:0000256" key="2">
    <source>
        <dbReference type="ARBA" id="ARBA00012438"/>
    </source>
</evidence>
<comment type="catalytic activity">
    <reaction evidence="1">
        <text>ATP + protein L-histidine = ADP + protein N-phospho-L-histidine.</text>
        <dbReference type="EC" id="2.7.13.3"/>
    </reaction>
</comment>
<feature type="transmembrane region" description="Helical" evidence="9">
    <location>
        <begin position="50"/>
        <end position="80"/>
    </location>
</feature>
<accession>A0A857KHU8</accession>
<evidence type="ECO:0000313" key="12">
    <source>
        <dbReference type="EMBL" id="QHN37917.1"/>
    </source>
</evidence>
<dbReference type="EMBL" id="CP045810">
    <property type="protein sequence ID" value="QHN37917.1"/>
    <property type="molecule type" value="Genomic_DNA"/>
</dbReference>
<evidence type="ECO:0000256" key="6">
    <source>
        <dbReference type="ARBA" id="ARBA00022777"/>
    </source>
</evidence>
<dbReference type="SUPFAM" id="SSF55874">
    <property type="entry name" value="ATPase domain of HSP90 chaperone/DNA topoisomerase II/histidine kinase"/>
    <property type="match status" value="1"/>
</dbReference>
<dbReference type="Gene3D" id="3.30.565.10">
    <property type="entry name" value="Histidine kinase-like ATPase, C-terminal domain"/>
    <property type="match status" value="1"/>
</dbReference>
<dbReference type="AlphaFoldDB" id="A0A857KHU8"/>
<keyword evidence="5" id="KW-0547">Nucleotide-binding</keyword>
<dbReference type="InterPro" id="IPR050482">
    <property type="entry name" value="Sensor_HK_TwoCompSys"/>
</dbReference>
<dbReference type="InterPro" id="IPR011712">
    <property type="entry name" value="Sig_transdc_His_kin_sub3_dim/P"/>
</dbReference>
<name>A0A857KHU8_9ACTN</name>
<evidence type="ECO:0000256" key="5">
    <source>
        <dbReference type="ARBA" id="ARBA00022741"/>
    </source>
</evidence>
<organism evidence="12">
    <name type="scientific">Gordonia amarae</name>
    <dbReference type="NCBI Taxonomy" id="36821"/>
    <lineage>
        <taxon>Bacteria</taxon>
        <taxon>Bacillati</taxon>
        <taxon>Actinomycetota</taxon>
        <taxon>Actinomycetes</taxon>
        <taxon>Mycobacteriales</taxon>
        <taxon>Gordoniaceae</taxon>
        <taxon>Gordonia</taxon>
    </lineage>
</organism>
<dbReference type="Gene3D" id="1.20.5.1930">
    <property type="match status" value="1"/>
</dbReference>
<keyword evidence="9" id="KW-1133">Transmembrane helix</keyword>
<feature type="transmembrane region" description="Helical" evidence="9">
    <location>
        <begin position="20"/>
        <end position="38"/>
    </location>
</feature>
<dbReference type="Pfam" id="PF02518">
    <property type="entry name" value="HATPase_c"/>
    <property type="match status" value="1"/>
</dbReference>
<dbReference type="GO" id="GO:0000155">
    <property type="term" value="F:phosphorelay sensor kinase activity"/>
    <property type="evidence" value="ECO:0007669"/>
    <property type="project" value="InterPro"/>
</dbReference>
<dbReference type="EC" id="2.7.13.3" evidence="2"/>